<sequence length="118" mass="13673">MLLTASILIFLSSIDLAFSRGPKLKNFNEKQTRITYDSKFAFHQDPDQYYNPPTYEREFRVMSDIIFVRLQKADESKSSRAVNGDVLKTSLNDKNEPGSSFVPTPYLKQVWKLSFLIK</sequence>
<proteinExistence type="predicted"/>
<dbReference type="WBParaSite" id="JU765_v2.g9189.t1">
    <property type="protein sequence ID" value="JU765_v2.g9189.t1"/>
    <property type="gene ID" value="JU765_v2.g9189"/>
</dbReference>
<protein>
    <submittedName>
        <fullName evidence="2">Uncharacterized protein</fullName>
    </submittedName>
</protein>
<organism evidence="1 2">
    <name type="scientific">Panagrolaimus sp. JU765</name>
    <dbReference type="NCBI Taxonomy" id="591449"/>
    <lineage>
        <taxon>Eukaryota</taxon>
        <taxon>Metazoa</taxon>
        <taxon>Ecdysozoa</taxon>
        <taxon>Nematoda</taxon>
        <taxon>Chromadorea</taxon>
        <taxon>Rhabditida</taxon>
        <taxon>Tylenchina</taxon>
        <taxon>Panagrolaimomorpha</taxon>
        <taxon>Panagrolaimoidea</taxon>
        <taxon>Panagrolaimidae</taxon>
        <taxon>Panagrolaimus</taxon>
    </lineage>
</organism>
<dbReference type="Proteomes" id="UP000887576">
    <property type="component" value="Unplaced"/>
</dbReference>
<evidence type="ECO:0000313" key="2">
    <source>
        <dbReference type="WBParaSite" id="JU765_v2.g9189.t1"/>
    </source>
</evidence>
<reference evidence="2" key="1">
    <citation type="submission" date="2022-11" db="UniProtKB">
        <authorList>
            <consortium name="WormBaseParasite"/>
        </authorList>
    </citation>
    <scope>IDENTIFICATION</scope>
</reference>
<accession>A0AC34RQ87</accession>
<name>A0AC34RQ87_9BILA</name>
<evidence type="ECO:0000313" key="1">
    <source>
        <dbReference type="Proteomes" id="UP000887576"/>
    </source>
</evidence>